<dbReference type="PANTHER" id="PTHR15350:SF2">
    <property type="entry name" value="EUKARYOTIC TRANSLATION INITIATION FACTOR 3 SUBUNIT M"/>
    <property type="match status" value="1"/>
</dbReference>
<dbReference type="HOGENOM" id="CLU_035254_1_0_1"/>
<dbReference type="InterPro" id="IPR036390">
    <property type="entry name" value="WH_DNA-bd_sf"/>
</dbReference>
<evidence type="ECO:0000256" key="3">
    <source>
        <dbReference type="ARBA" id="ARBA00022540"/>
    </source>
</evidence>
<evidence type="ECO:0000256" key="4">
    <source>
        <dbReference type="ARBA" id="ARBA00022917"/>
    </source>
</evidence>
<evidence type="ECO:0000313" key="8">
    <source>
        <dbReference type="Proteomes" id="UP000007875"/>
    </source>
</evidence>
<dbReference type="Pfam" id="PF01399">
    <property type="entry name" value="PCI"/>
    <property type="match status" value="1"/>
</dbReference>
<keyword evidence="4 5" id="KW-0648">Protein biosynthesis</keyword>
<dbReference type="OMA" id="VCLKALW"/>
<comment type="similarity">
    <text evidence="5">Belongs to the eIF-3 subunit M family.</text>
</comment>
<reference evidence="8" key="1">
    <citation type="submission" date="2003-08" db="EMBL/GenBank/DDBJ databases">
        <authorList>
            <person name="Birren B."/>
            <person name="Nusbaum C."/>
            <person name="Abebe A."/>
            <person name="Abouelleil A."/>
            <person name="Adekoya E."/>
            <person name="Ait-zahra M."/>
            <person name="Allen N."/>
            <person name="Allen T."/>
            <person name="An P."/>
            <person name="Anderson M."/>
            <person name="Anderson S."/>
            <person name="Arachchi H."/>
            <person name="Armbruster J."/>
            <person name="Bachantsang P."/>
            <person name="Baldwin J."/>
            <person name="Barry A."/>
            <person name="Bayul T."/>
            <person name="Blitshsteyn B."/>
            <person name="Bloom T."/>
            <person name="Blye J."/>
            <person name="Boguslavskiy L."/>
            <person name="Borowsky M."/>
            <person name="Boukhgalter B."/>
            <person name="Brunache A."/>
            <person name="Butler J."/>
            <person name="Calixte N."/>
            <person name="Calvo S."/>
            <person name="Camarata J."/>
            <person name="Campo K."/>
            <person name="Chang J."/>
            <person name="Cheshatsang Y."/>
            <person name="Citroen M."/>
            <person name="Collymore A."/>
            <person name="Considine T."/>
            <person name="Cook A."/>
            <person name="Cooke P."/>
            <person name="Corum B."/>
            <person name="Cuomo C."/>
            <person name="David R."/>
            <person name="Dawoe T."/>
            <person name="Degray S."/>
            <person name="Dodge S."/>
            <person name="Dooley K."/>
            <person name="Dorje P."/>
            <person name="Dorjee K."/>
            <person name="Dorris L."/>
            <person name="Duffey N."/>
            <person name="Dupes A."/>
            <person name="Elkins T."/>
            <person name="Engels R."/>
            <person name="Erickson J."/>
            <person name="Farina A."/>
            <person name="Faro S."/>
            <person name="Ferreira P."/>
            <person name="Fischer H."/>
            <person name="Fitzgerald M."/>
            <person name="Foley K."/>
            <person name="Gage D."/>
            <person name="Galagan J."/>
            <person name="Gearin G."/>
            <person name="Gnerre S."/>
            <person name="Gnirke A."/>
            <person name="Goyette A."/>
            <person name="Graham J."/>
            <person name="Grandbois E."/>
            <person name="Gyaltsen K."/>
            <person name="Hafez N."/>
            <person name="Hagopian D."/>
            <person name="Hagos B."/>
            <person name="Hall J."/>
            <person name="Hatcher B."/>
            <person name="Heller A."/>
            <person name="Higgins H."/>
            <person name="Honan T."/>
            <person name="Horn A."/>
            <person name="Houde N."/>
            <person name="Hughes L."/>
            <person name="Hulme W."/>
            <person name="Husby E."/>
            <person name="Iliev I."/>
            <person name="Jaffe D."/>
            <person name="Jones C."/>
            <person name="Kamal M."/>
            <person name="Kamat A."/>
            <person name="Kamvysselis M."/>
            <person name="Karlsson E."/>
            <person name="Kells C."/>
            <person name="Kieu A."/>
            <person name="Kisner P."/>
            <person name="Kodira C."/>
            <person name="Kulbokas E."/>
            <person name="Labutti K."/>
            <person name="Lama D."/>
            <person name="Landers T."/>
            <person name="Leger J."/>
            <person name="Levine S."/>
            <person name="Lewis D."/>
            <person name="Lewis T."/>
            <person name="Lindblad-toh K."/>
            <person name="Liu X."/>
            <person name="Lokyitsang T."/>
            <person name="Lokyitsang Y."/>
            <person name="Lucien O."/>
            <person name="Lui A."/>
            <person name="Ma L.J."/>
            <person name="Mabbitt R."/>
            <person name="Macdonald J."/>
            <person name="Maclean C."/>
            <person name="Major J."/>
            <person name="Manning J."/>
            <person name="Marabella R."/>
            <person name="Maru K."/>
            <person name="Matthews C."/>
            <person name="Mauceli E."/>
            <person name="Mccarthy M."/>
            <person name="Mcdonough S."/>
            <person name="Mcghee T."/>
            <person name="Meldrim J."/>
            <person name="Meneus L."/>
            <person name="Mesirov J."/>
            <person name="Mihalev A."/>
            <person name="Mihova T."/>
            <person name="Mikkelsen T."/>
            <person name="Mlenga V."/>
            <person name="Moru K."/>
            <person name="Mozes J."/>
            <person name="Mulrain L."/>
            <person name="Munson G."/>
            <person name="Naylor J."/>
            <person name="Newes C."/>
            <person name="Nguyen C."/>
            <person name="Nguyen N."/>
            <person name="Nguyen T."/>
            <person name="Nicol R."/>
            <person name="Nielsen C."/>
            <person name="Nizzari M."/>
            <person name="Norbu C."/>
            <person name="Norbu N."/>
            <person name="O'donnell P."/>
            <person name="Okoawo O."/>
            <person name="O'leary S."/>
            <person name="Omotosho B."/>
            <person name="O'neill K."/>
            <person name="Osman S."/>
            <person name="Parker S."/>
            <person name="Perrin D."/>
            <person name="Phunkhang P."/>
            <person name="Piqani B."/>
            <person name="Purcell S."/>
            <person name="Rachupka T."/>
            <person name="Ramasamy U."/>
            <person name="Rameau R."/>
            <person name="Ray V."/>
            <person name="Raymond C."/>
            <person name="Retta R."/>
            <person name="Richardson S."/>
            <person name="Rise C."/>
            <person name="Rodriguez J."/>
            <person name="Rogers J."/>
            <person name="Rogov P."/>
            <person name="Rutman M."/>
            <person name="Schupbach R."/>
            <person name="Seaman C."/>
            <person name="Settipalli S."/>
            <person name="Sharpe T."/>
            <person name="Sheridan J."/>
            <person name="Sherpa N."/>
            <person name="Shi J."/>
            <person name="Smirnov S."/>
            <person name="Smith C."/>
            <person name="Sougnez C."/>
            <person name="Spencer B."/>
            <person name="Stalker J."/>
            <person name="Stange-thomann N."/>
            <person name="Stavropoulos S."/>
            <person name="Stetson K."/>
            <person name="Stone C."/>
            <person name="Stone S."/>
            <person name="Stubbs M."/>
            <person name="Talamas J."/>
            <person name="Tchuinga P."/>
            <person name="Tenzing P."/>
            <person name="Tesfaye S."/>
            <person name="Theodore J."/>
            <person name="Thoulutsang Y."/>
            <person name="Topham K."/>
            <person name="Towey S."/>
            <person name="Tsamla T."/>
            <person name="Tsomo N."/>
            <person name="Vallee D."/>
            <person name="Vassiliev H."/>
            <person name="Venkataraman V."/>
            <person name="Vinson J."/>
            <person name="Vo A."/>
            <person name="Wade C."/>
            <person name="Wang S."/>
            <person name="Wangchuk T."/>
            <person name="Wangdi T."/>
            <person name="Whittaker C."/>
            <person name="Wilkinson J."/>
            <person name="Wu Y."/>
            <person name="Wyman D."/>
            <person name="Yadav S."/>
            <person name="Yang S."/>
            <person name="Yang X."/>
            <person name="Yeager S."/>
            <person name="Yee E."/>
            <person name="Young G."/>
            <person name="Zainoun J."/>
            <person name="Zembeck L."/>
            <person name="Zimmer A."/>
            <person name="Zody M."/>
            <person name="Lander E."/>
        </authorList>
    </citation>
    <scope>NUCLEOTIDE SEQUENCE [LARGE SCALE GENOMIC DNA]</scope>
</reference>
<evidence type="ECO:0000259" key="6">
    <source>
        <dbReference type="PROSITE" id="PS50250"/>
    </source>
</evidence>
<dbReference type="GO" id="GO:0033290">
    <property type="term" value="C:eukaryotic 48S preinitiation complex"/>
    <property type="evidence" value="ECO:0007669"/>
    <property type="project" value="UniProtKB-UniRule"/>
</dbReference>
<sequence>MSVPAFIDLTETDQIAELQQYLKSRDIKVVEEGELFNDVKQLIISTAEIWKDTDGKDIEGVVNSILSLLFVIPIAQGSELVDLLCEQLFVGAENGKAPVSLNLLHNLFHGYPSKTAFLYKVYCTWLKVAKISRSIHLVPTNLKELTSWLESWDVGEEGKQNVLRLLYEAQMTCGRNKDASPTMVALLQSYTEDNASKAREDAIRCITKALADPNTYLFNELLTLKPITFLEGELLHDLLNIFVSGNIKEYDEFYKANKDFVESIGLSHASNTRKMRLLSLVDTLGSAREITFRDIETRLDIPEAEVEAFIIDAIQSKLVRGRIDHVNSKVIVSQSCQRTFGRAQWEELATRLGQWRDNINQVFSRLLSLSHM</sequence>
<dbReference type="GO" id="GO:0016282">
    <property type="term" value="C:eukaryotic 43S preinitiation complex"/>
    <property type="evidence" value="ECO:0007669"/>
    <property type="project" value="UniProtKB-UniRule"/>
</dbReference>
<evidence type="ECO:0000313" key="7">
    <source>
        <dbReference type="Ensembl" id="ENSCSAVP00000010934.1"/>
    </source>
</evidence>
<keyword evidence="8" id="KW-1185">Reference proteome</keyword>
<dbReference type="eggNOG" id="KOG2753">
    <property type="taxonomic scope" value="Eukaryota"/>
</dbReference>
<dbReference type="GeneTree" id="ENSGT00390000004456"/>
<dbReference type="GO" id="GO:0001732">
    <property type="term" value="P:formation of cytoplasmic translation initiation complex"/>
    <property type="evidence" value="ECO:0007669"/>
    <property type="project" value="UniProtKB-UniRule"/>
</dbReference>
<reference evidence="7" key="3">
    <citation type="submission" date="2025-09" db="UniProtKB">
        <authorList>
            <consortium name="Ensembl"/>
        </authorList>
    </citation>
    <scope>IDENTIFICATION</scope>
</reference>
<keyword evidence="2 5" id="KW-0963">Cytoplasm</keyword>
<dbReference type="InterPro" id="IPR027528">
    <property type="entry name" value="eIF3m"/>
</dbReference>
<comment type="subcellular location">
    <subcellularLocation>
        <location evidence="5">Cytoplasm</location>
    </subcellularLocation>
</comment>
<organism evidence="7 8">
    <name type="scientific">Ciona savignyi</name>
    <name type="common">Pacific transparent sea squirt</name>
    <dbReference type="NCBI Taxonomy" id="51511"/>
    <lineage>
        <taxon>Eukaryota</taxon>
        <taxon>Metazoa</taxon>
        <taxon>Chordata</taxon>
        <taxon>Tunicata</taxon>
        <taxon>Ascidiacea</taxon>
        <taxon>Phlebobranchia</taxon>
        <taxon>Cionidae</taxon>
        <taxon>Ciona</taxon>
    </lineage>
</organism>
<comment type="function">
    <text evidence="5">Component of the eukaryotic translation initiation factor 3 (eIF-3) complex, which is involved in protein synthesis of a specialized repertoire of mRNAs and, together with other initiation factors, stimulates binding of mRNA and methionyl-tRNAi to the 40S ribosome. The eIF-3 complex specifically targets and initiates translation of a subset of mRNAs involved in cell proliferation.</text>
</comment>
<dbReference type="InterPro" id="IPR045237">
    <property type="entry name" value="COPS7/eIF3m"/>
</dbReference>
<dbReference type="InParanoid" id="H2Z022"/>
<dbReference type="PANTHER" id="PTHR15350">
    <property type="entry name" value="COP9 SIGNALOSOME COMPLEX SUBUNIT 7/DENDRITIC CELL PROTEIN GA17"/>
    <property type="match status" value="1"/>
</dbReference>
<dbReference type="PROSITE" id="PS50250">
    <property type="entry name" value="PCI"/>
    <property type="match status" value="1"/>
</dbReference>
<dbReference type="InterPro" id="IPR040750">
    <property type="entry name" value="eIF3m_C_helix"/>
</dbReference>
<keyword evidence="3 5" id="KW-0396">Initiation factor</keyword>
<dbReference type="STRING" id="51511.ENSCSAVP00000010934"/>
<evidence type="ECO:0000256" key="5">
    <source>
        <dbReference type="HAMAP-Rule" id="MF_03012"/>
    </source>
</evidence>
<dbReference type="Ensembl" id="ENSCSAVT00000011065.1">
    <property type="protein sequence ID" value="ENSCSAVP00000010934.1"/>
    <property type="gene ID" value="ENSCSAVG00000006405.1"/>
</dbReference>
<dbReference type="HAMAP" id="MF_03012">
    <property type="entry name" value="eIF3m"/>
    <property type="match status" value="1"/>
</dbReference>
<dbReference type="InterPro" id="IPR000717">
    <property type="entry name" value="PCI_dom"/>
</dbReference>
<dbReference type="FunCoup" id="H2Z022">
    <property type="interactions" value="541"/>
</dbReference>
<protein>
    <recommendedName>
        <fullName evidence="5">Eukaryotic translation initiation factor 3 subunit M</fullName>
        <shortName evidence="5">eIF3m</shortName>
    </recommendedName>
</protein>
<comment type="similarity">
    <text evidence="1">Belongs to the CSN7/EIF3M family. CSN7 subfamily.</text>
</comment>
<accession>H2Z022</accession>
<proteinExistence type="inferred from homology"/>
<dbReference type="SUPFAM" id="SSF46785">
    <property type="entry name" value="Winged helix' DNA-binding domain"/>
    <property type="match status" value="1"/>
</dbReference>
<evidence type="ECO:0000256" key="2">
    <source>
        <dbReference type="ARBA" id="ARBA00022490"/>
    </source>
</evidence>
<dbReference type="Pfam" id="PF18005">
    <property type="entry name" value="eIF3m_C_helix"/>
    <property type="match status" value="1"/>
</dbReference>
<dbReference type="GO" id="GO:0003743">
    <property type="term" value="F:translation initiation factor activity"/>
    <property type="evidence" value="ECO:0007669"/>
    <property type="project" value="UniProtKB-UniRule"/>
</dbReference>
<reference evidence="7" key="2">
    <citation type="submission" date="2025-08" db="UniProtKB">
        <authorList>
            <consortium name="Ensembl"/>
        </authorList>
    </citation>
    <scope>IDENTIFICATION</scope>
</reference>
<feature type="domain" description="PCI" evidence="6">
    <location>
        <begin position="175"/>
        <end position="337"/>
    </location>
</feature>
<name>H2Z022_CIOSA</name>
<dbReference type="Proteomes" id="UP000007875">
    <property type="component" value="Unassembled WGS sequence"/>
</dbReference>
<dbReference type="AlphaFoldDB" id="H2Z022"/>
<dbReference type="SMART" id="SM00088">
    <property type="entry name" value="PINT"/>
    <property type="match status" value="1"/>
</dbReference>
<comment type="subunit">
    <text evidence="5">Component of the eukaryotic translation initiation factor 3 (eIF-3) complex.</text>
</comment>
<dbReference type="GO" id="GO:0071541">
    <property type="term" value="C:eukaryotic translation initiation factor 3 complex, eIF3m"/>
    <property type="evidence" value="ECO:0007669"/>
    <property type="project" value="UniProtKB-UniRule"/>
</dbReference>
<evidence type="ECO:0000256" key="1">
    <source>
        <dbReference type="ARBA" id="ARBA00008482"/>
    </source>
</evidence>